<evidence type="ECO:0000256" key="1">
    <source>
        <dbReference type="SAM" id="MobiDB-lite"/>
    </source>
</evidence>
<feature type="domain" description="Acyclic terpene utilisation N-terminal" evidence="2">
    <location>
        <begin position="63"/>
        <end position="311"/>
    </location>
</feature>
<feature type="compositionally biased region" description="Low complexity" evidence="1">
    <location>
        <begin position="461"/>
        <end position="470"/>
    </location>
</feature>
<dbReference type="Proteomes" id="UP001642405">
    <property type="component" value="Unassembled WGS sequence"/>
</dbReference>
<evidence type="ECO:0000313" key="5">
    <source>
        <dbReference type="Proteomes" id="UP001642405"/>
    </source>
</evidence>
<feature type="domain" description="DUF4387" evidence="3">
    <location>
        <begin position="510"/>
        <end position="609"/>
    </location>
</feature>
<protein>
    <recommendedName>
        <fullName evidence="6">Caib baif family enzyme</fullName>
    </recommendedName>
</protein>
<feature type="region of interest" description="Disordered" evidence="1">
    <location>
        <begin position="461"/>
        <end position="503"/>
    </location>
</feature>
<keyword evidence="5" id="KW-1185">Reference proteome</keyword>
<reference evidence="4 5" key="1">
    <citation type="submission" date="2024-01" db="EMBL/GenBank/DDBJ databases">
        <authorList>
            <person name="Allen C."/>
            <person name="Tagirdzhanova G."/>
        </authorList>
    </citation>
    <scope>NUCLEOTIDE SEQUENCE [LARGE SCALE GENOMIC DNA]</scope>
</reference>
<dbReference type="Pfam" id="PF07287">
    <property type="entry name" value="AtuA"/>
    <property type="match status" value="1"/>
</dbReference>
<organism evidence="4 5">
    <name type="scientific">Sporothrix curviconia</name>
    <dbReference type="NCBI Taxonomy" id="1260050"/>
    <lineage>
        <taxon>Eukaryota</taxon>
        <taxon>Fungi</taxon>
        <taxon>Dikarya</taxon>
        <taxon>Ascomycota</taxon>
        <taxon>Pezizomycotina</taxon>
        <taxon>Sordariomycetes</taxon>
        <taxon>Sordariomycetidae</taxon>
        <taxon>Ophiostomatales</taxon>
        <taxon>Ophiostomataceae</taxon>
        <taxon>Sporothrix</taxon>
    </lineage>
</organism>
<evidence type="ECO:0000259" key="2">
    <source>
        <dbReference type="Pfam" id="PF07287"/>
    </source>
</evidence>
<name>A0ABP0BD36_9PEZI</name>
<evidence type="ECO:0000259" key="3">
    <source>
        <dbReference type="Pfam" id="PF14330"/>
    </source>
</evidence>
<dbReference type="EMBL" id="CAWUHB010000013">
    <property type="protein sequence ID" value="CAK7217524.1"/>
    <property type="molecule type" value="Genomic_DNA"/>
</dbReference>
<evidence type="ECO:0000313" key="4">
    <source>
        <dbReference type="EMBL" id="CAK7217524.1"/>
    </source>
</evidence>
<dbReference type="InterPro" id="IPR025496">
    <property type="entry name" value="DUF4387"/>
</dbReference>
<comment type="caution">
    <text evidence="4">The sequence shown here is derived from an EMBL/GenBank/DDBJ whole genome shotgun (WGS) entry which is preliminary data.</text>
</comment>
<accession>A0ABP0BD36</accession>
<dbReference type="InterPro" id="IPR010839">
    <property type="entry name" value="AtuA_N"/>
</dbReference>
<evidence type="ECO:0008006" key="6">
    <source>
        <dbReference type="Google" id="ProtNLM"/>
    </source>
</evidence>
<dbReference type="Pfam" id="PF14330">
    <property type="entry name" value="DUF4387"/>
    <property type="match status" value="1"/>
</dbReference>
<sequence length="618" mass="66204">MPPFVPFKIFTPTPLLGYGYDVDQFWHTVETEKPAAIIVDGGSTDPGPYMLGSGKTIVSRASYVTDLTPILAASAKHGIKVLVGSAGGAGTSAQVDFVVDVVREIAHTRNLRFTVATIKFDASREDIVASLRAGKTAPCSSAPPLHEEDVRDAVDIVAQMGMEPFLAALANPAVDIIIAGRSYDPAPFAAFSIHHGVQLAPAWHGGKIVECGGLCATPKGRSILTTMHEDHFVLTPTNPPERCTPLSVAAHTMYEKTRADQLPGPGGVLHLGSTVFAPQPDGRSLLVRGSVFVPSPTYQIKLEGATRVGYRSCFIGGIRDPILIAQIDDFLEHTVRSNTRAGFPTLDTEGGPRLIFHIYGRNAVMGPLEPCVGSHVPHEVGVLGEVVAETQGEADAIANLARICTLHNSYKGQMATAGNLASPLTPLEQSLGPVFRFSVYHLMDVDDPAKYFRINTLEVGDSGEVSDSSGNKSHVPPVVVKPTASSSTPAPRPEQQAARQRHLGKSDLTIADVAGVVRSKNAGPFEITLDVIFDDAAIYAHVRDSNVLTRERIRELYSLARDDDIVALQFFEPALGWKCTYKRPVSQLQGSVGERDTFGAQLHAPLLSIPVPPMSQTD</sequence>
<proteinExistence type="predicted"/>
<gene>
    <name evidence="4" type="ORF">SCUCBS95973_003184</name>
</gene>